<feature type="domain" description="Cyclin-like" evidence="7">
    <location>
        <begin position="168"/>
        <end position="252"/>
    </location>
</feature>
<name>F7ENC4_XENTR</name>
<comment type="similarity">
    <text evidence="2">Belongs to the cyclin family. Cyclin AB subfamily.</text>
</comment>
<dbReference type="GO" id="GO:0016538">
    <property type="term" value="F:cyclin-dependent protein serine/threonine kinase regulator activity"/>
    <property type="evidence" value="ECO:0000318"/>
    <property type="project" value="GO_Central"/>
</dbReference>
<evidence type="ECO:0000313" key="10">
    <source>
        <dbReference type="Proteomes" id="UP000008143"/>
    </source>
</evidence>
<keyword evidence="10" id="KW-1185">Reference proteome</keyword>
<dbReference type="OMA" id="EEPLCQQ"/>
<dbReference type="GO" id="GO:0005815">
    <property type="term" value="C:microtubule organizing center"/>
    <property type="evidence" value="ECO:0000318"/>
    <property type="project" value="GO_Central"/>
</dbReference>
<dbReference type="RefSeq" id="XP_031753568.1">
    <property type="nucleotide sequence ID" value="XM_031897708.1"/>
</dbReference>
<dbReference type="GO" id="GO:0005829">
    <property type="term" value="C:cytosol"/>
    <property type="evidence" value="ECO:0007669"/>
    <property type="project" value="UniProtKB-ARBA"/>
</dbReference>
<evidence type="ECO:0000256" key="5">
    <source>
        <dbReference type="ARBA" id="ARBA00023306"/>
    </source>
</evidence>
<protein>
    <submittedName>
        <fullName evidence="9">Cyclin B1</fullName>
    </submittedName>
    <submittedName>
        <fullName evidence="11">G2/mitotic-specific cyclin-B1 isoform X1</fullName>
    </submittedName>
</protein>
<evidence type="ECO:0000259" key="7">
    <source>
        <dbReference type="SMART" id="SM00385"/>
    </source>
</evidence>
<dbReference type="InterPro" id="IPR039361">
    <property type="entry name" value="Cyclin"/>
</dbReference>
<accession>F7ENC4</accession>
<dbReference type="GeneID" id="100101736"/>
<dbReference type="InterPro" id="IPR048258">
    <property type="entry name" value="Cyclins_cyclin-box"/>
</dbReference>
<dbReference type="GeneTree" id="ENSGT00940000154586"/>
<dbReference type="InterPro" id="IPR013763">
    <property type="entry name" value="Cyclin-like_dom"/>
</dbReference>
<dbReference type="SMART" id="SM00385">
    <property type="entry name" value="CYCLIN"/>
    <property type="match status" value="2"/>
</dbReference>
<dbReference type="PANTHER" id="PTHR10177">
    <property type="entry name" value="CYCLINS"/>
    <property type="match status" value="1"/>
</dbReference>
<reference evidence="11" key="3">
    <citation type="submission" date="2025-04" db="UniProtKB">
        <authorList>
            <consortium name="RefSeq"/>
        </authorList>
    </citation>
    <scope>IDENTIFICATION</scope>
    <source>
        <strain evidence="11">Nigerian</strain>
        <tissue evidence="11">Liver and blood</tissue>
    </source>
</reference>
<evidence type="ECO:0000256" key="6">
    <source>
        <dbReference type="RuleBase" id="RU000383"/>
    </source>
</evidence>
<dbReference type="Gene3D" id="1.10.472.10">
    <property type="entry name" value="Cyclin-like"/>
    <property type="match status" value="2"/>
</dbReference>
<dbReference type="Xenbase" id="XB-GENE-921525">
    <property type="gene designation" value="ccnb1"/>
</dbReference>
<reference evidence="9" key="2">
    <citation type="submission" date="2011-06" db="UniProtKB">
        <authorList>
            <consortium name="Ensembl"/>
        </authorList>
    </citation>
    <scope>IDENTIFICATION</scope>
</reference>
<evidence type="ECO:0000313" key="11">
    <source>
        <dbReference type="RefSeq" id="XP_031753568.1"/>
    </source>
</evidence>
<evidence type="ECO:0000256" key="3">
    <source>
        <dbReference type="ARBA" id="ARBA00022618"/>
    </source>
</evidence>
<comment type="function">
    <text evidence="1">Essential for the control of the cell cycle at the G2/M (mitosis) transition.</text>
</comment>
<dbReference type="OrthoDB" id="5590282at2759"/>
<dbReference type="ExpressionAtlas" id="F7ENC4">
    <property type="expression patterns" value="baseline and differential"/>
</dbReference>
<proteinExistence type="inferred from homology"/>
<dbReference type="InterPro" id="IPR046965">
    <property type="entry name" value="Cyclin_A/B-like"/>
</dbReference>
<dbReference type="GO" id="GO:0000082">
    <property type="term" value="P:G1/S transition of mitotic cell cycle"/>
    <property type="evidence" value="ECO:0000318"/>
    <property type="project" value="GO_Central"/>
</dbReference>
<evidence type="ECO:0000256" key="2">
    <source>
        <dbReference type="ARBA" id="ARBA00006955"/>
    </source>
</evidence>
<dbReference type="InterPro" id="IPR004367">
    <property type="entry name" value="Cyclin_C-dom"/>
</dbReference>
<dbReference type="FunFam" id="1.10.472.10:FF:000198">
    <property type="entry name" value="G2/mitotic-specific cyclin-B1"/>
    <property type="match status" value="1"/>
</dbReference>
<dbReference type="PROSITE" id="PS00292">
    <property type="entry name" value="CYCLINS"/>
    <property type="match status" value="1"/>
</dbReference>
<evidence type="ECO:0000256" key="4">
    <source>
        <dbReference type="ARBA" id="ARBA00023127"/>
    </source>
</evidence>
<sequence length="392" mass="44128">MMALIMTRSMRLNVENVEPGMAGRKAAVSKPVLRPRNALGDIGNQISKAKVPLKRATKALRKPPVEKSEKLIVPEDYVPKEAETPVPDSPNPMETSVCVIEEIPPAFSSALIPIKDVDAEDSDNPMLCSDYVKDIYCYLRNMEVKQAIRPRYLDGQEINGNMRAILVDWLVQVHLRFKLLQETMSMTIAILDRFLQENPVPKKLLQLAGVSAMFIACKYEEIYCPSIGDFAFVTDHTYTKSQIRNMEMQILRVLKFDIGRPLPLHFLRRASKIGEVDSVHHTLAKYLIELVMTDYDMVHVPPSQLAAAAFCLAMKILNSGEWTPVLEHYMAYKESSLMPVMQHIAKNIVKVNGGHTKFLSVKSKYSSSRQMKVSCLPHLKSELVESLAKAAS</sequence>
<keyword evidence="3" id="KW-0132">Cell division</keyword>
<dbReference type="GO" id="GO:0051301">
    <property type="term" value="P:cell division"/>
    <property type="evidence" value="ECO:0007669"/>
    <property type="project" value="UniProtKB-KW"/>
</dbReference>
<dbReference type="GO" id="GO:0007080">
    <property type="term" value="P:mitotic metaphase chromosome alignment"/>
    <property type="evidence" value="ECO:0000318"/>
    <property type="project" value="GO_Central"/>
</dbReference>
<gene>
    <name evidence="9 11 12" type="primary">ccnb1</name>
    <name evidence="11" type="synonym">ccnb</name>
</gene>
<dbReference type="AlphaFoldDB" id="F7ENC4"/>
<feature type="domain" description="Cyclin C-terminal" evidence="8">
    <location>
        <begin position="261"/>
        <end position="379"/>
    </location>
</feature>
<evidence type="ECO:0000259" key="8">
    <source>
        <dbReference type="SMART" id="SM01332"/>
    </source>
</evidence>
<dbReference type="InterPro" id="IPR006671">
    <property type="entry name" value="Cyclin_N"/>
</dbReference>
<dbReference type="CTD" id="891"/>
<evidence type="ECO:0000256" key="1">
    <source>
        <dbReference type="ARBA" id="ARBA00003222"/>
    </source>
</evidence>
<dbReference type="SUPFAM" id="SSF47954">
    <property type="entry name" value="Cyclin-like"/>
    <property type="match status" value="2"/>
</dbReference>
<dbReference type="GO" id="GO:0005737">
    <property type="term" value="C:cytoplasm"/>
    <property type="evidence" value="ECO:0000318"/>
    <property type="project" value="GO_Central"/>
</dbReference>
<dbReference type="Pfam" id="PF02984">
    <property type="entry name" value="Cyclin_C"/>
    <property type="match status" value="1"/>
</dbReference>
<evidence type="ECO:0000313" key="9">
    <source>
        <dbReference type="Ensembl" id="ENSXETP00000001012"/>
    </source>
</evidence>
<reference evidence="9" key="1">
    <citation type="journal article" date="2010" name="Science">
        <title>The genome of the Western clawed frog Xenopus tropicalis.</title>
        <authorList>
            <person name="Hellsten U."/>
            <person name="Harland R.M."/>
            <person name="Gilchrist M.J."/>
            <person name="Hendrix D."/>
            <person name="Jurka J."/>
            <person name="Kapitonov V."/>
            <person name="Ovcharenko I."/>
            <person name="Putnam N.H."/>
            <person name="Shu S."/>
            <person name="Taher L."/>
            <person name="Blitz I.L."/>
            <person name="Blumberg B."/>
            <person name="Dichmann D.S."/>
            <person name="Dubchak I."/>
            <person name="Amaya E."/>
            <person name="Detter J.C."/>
            <person name="Fletcher R."/>
            <person name="Gerhard D.S."/>
            <person name="Goodstein D."/>
            <person name="Graves T."/>
            <person name="Grigoriev I.V."/>
            <person name="Grimwood J."/>
            <person name="Kawashima T."/>
            <person name="Lindquist E."/>
            <person name="Lucas S.M."/>
            <person name="Mead P.E."/>
            <person name="Mitros T."/>
            <person name="Ogino H."/>
            <person name="Ohta Y."/>
            <person name="Poliakov A.V."/>
            <person name="Pollet N."/>
            <person name="Robert J."/>
            <person name="Salamov A."/>
            <person name="Sater A.K."/>
            <person name="Schmutz J."/>
            <person name="Terry A."/>
            <person name="Vize P.D."/>
            <person name="Warren W.C."/>
            <person name="Wells D."/>
            <person name="Wills A."/>
            <person name="Wilson R.K."/>
            <person name="Zimmerman L.B."/>
            <person name="Zorn A.M."/>
            <person name="Grainger R."/>
            <person name="Grammer T."/>
            <person name="Khokha M.K."/>
            <person name="Richardson P.M."/>
            <person name="Rokhsar D.S."/>
        </authorList>
    </citation>
    <scope>NUCLEOTIDE SEQUENCE [LARGE SCALE GENOMIC DNA]</scope>
    <source>
        <strain evidence="9">Nigerian</strain>
    </source>
</reference>
<dbReference type="GO" id="GO:0097125">
    <property type="term" value="C:cyclin B1-CDK1 complex"/>
    <property type="evidence" value="ECO:0000318"/>
    <property type="project" value="GO_Central"/>
</dbReference>
<dbReference type="PIRSF" id="PIRSF001771">
    <property type="entry name" value="Cyclin_A_B_D_E"/>
    <property type="match status" value="1"/>
</dbReference>
<keyword evidence="4 6" id="KW-0195">Cyclin</keyword>
<dbReference type="AGR" id="Xenbase:XB-GENE-921525"/>
<dbReference type="SMART" id="SM01332">
    <property type="entry name" value="Cyclin_C"/>
    <property type="match status" value="1"/>
</dbReference>
<keyword evidence="5" id="KW-0131">Cell cycle</keyword>
<dbReference type="Pfam" id="PF00134">
    <property type="entry name" value="Cyclin_N"/>
    <property type="match status" value="1"/>
</dbReference>
<organism evidence="9">
    <name type="scientific">Xenopus tropicalis</name>
    <name type="common">Western clawed frog</name>
    <name type="synonym">Silurana tropicalis</name>
    <dbReference type="NCBI Taxonomy" id="8364"/>
    <lineage>
        <taxon>Eukaryota</taxon>
        <taxon>Metazoa</taxon>
        <taxon>Chordata</taxon>
        <taxon>Craniata</taxon>
        <taxon>Vertebrata</taxon>
        <taxon>Euteleostomi</taxon>
        <taxon>Amphibia</taxon>
        <taxon>Batrachia</taxon>
        <taxon>Anura</taxon>
        <taxon>Pipoidea</taxon>
        <taxon>Pipidae</taxon>
        <taxon>Xenopodinae</taxon>
        <taxon>Xenopus</taxon>
        <taxon>Silurana</taxon>
    </lineage>
</organism>
<dbReference type="InterPro" id="IPR036915">
    <property type="entry name" value="Cyclin-like_sf"/>
</dbReference>
<dbReference type="Ensembl" id="ENSXETT00000001012">
    <property type="protein sequence ID" value="ENSXETP00000001012"/>
    <property type="gene ID" value="ENSXETG00000000477"/>
</dbReference>
<dbReference type="Proteomes" id="UP000008143">
    <property type="component" value="Chromosome 1"/>
</dbReference>
<dbReference type="GO" id="GO:0005634">
    <property type="term" value="C:nucleus"/>
    <property type="evidence" value="ECO:0000318"/>
    <property type="project" value="GO_Central"/>
</dbReference>
<feature type="domain" description="Cyclin-like" evidence="7">
    <location>
        <begin position="265"/>
        <end position="346"/>
    </location>
</feature>
<dbReference type="Bgee" id="ENSXETG00000000477">
    <property type="expression patterns" value="Expressed in ovary and 10 other cell types or tissues"/>
</dbReference>
<evidence type="ECO:0000313" key="12">
    <source>
        <dbReference type="Xenbase" id="XB-GENE-921525"/>
    </source>
</evidence>